<dbReference type="GO" id="GO:0005634">
    <property type="term" value="C:nucleus"/>
    <property type="evidence" value="ECO:0007669"/>
    <property type="project" value="TreeGrafter"/>
</dbReference>
<dbReference type="GO" id="GO:0045944">
    <property type="term" value="P:positive regulation of transcription by RNA polymerase II"/>
    <property type="evidence" value="ECO:0007669"/>
    <property type="project" value="TreeGrafter"/>
</dbReference>
<dbReference type="Proteomes" id="UP000265663">
    <property type="component" value="Unassembled WGS sequence"/>
</dbReference>
<sequence length="504" mass="57826">MPSAIRTTVCVRKARDKSRRYQAEQALPMSSPTSGDKGKKMVIEGDLRVQARENQSRYPEGLERRHSQTEIQFDYPSTLSSTSVTPLHGIQQSLESPLQGRDSRSSMDGMFVPRLLQCNSQKGTRHSQQPIPFTYDEALLFHHFIAHLGRWFDCTDASRNFMLSVPEKARRCPILCNAVVCFAGRHRREYRTSEAAYQRCITLVIGRLKEDSASYDDMLLSAVLILHFADQLNVPSRTGSCYKHHLTGTSSILRASQDTRFVDPSVPTFREAAFWVYVRQCLYNATISQQPLDIDFSLQLYPAPDSIQDLYPLTWLRLETAWSNQLLWNTAIVADFCFRGTGTQSESAPRIRQWQELWDTIQTWQYSRPRSFDSIGSGPSVDGSVFHDIWFTADWHAISFIFYHFSCILLLRYKPGLEFATHYVHGKLSHSDAQILDHARAICCACKSSLENAQLQIILCSTVFIWGPLMSNPEERDELVHLLRIFEQTHLWRTSWIINALKAE</sequence>
<keyword evidence="4" id="KW-1185">Reference proteome</keyword>
<evidence type="ECO:0000313" key="4">
    <source>
        <dbReference type="Proteomes" id="UP000265663"/>
    </source>
</evidence>
<feature type="region of interest" description="Disordered" evidence="2">
    <location>
        <begin position="1"/>
        <end position="39"/>
    </location>
</feature>
<proteinExistence type="predicted"/>
<gene>
    <name evidence="3" type="ORF">GMOD_00006502</name>
</gene>
<name>A0A3M7MA67_9PLEO</name>
<dbReference type="GO" id="GO:0000976">
    <property type="term" value="F:transcription cis-regulatory region binding"/>
    <property type="evidence" value="ECO:0007669"/>
    <property type="project" value="TreeGrafter"/>
</dbReference>
<organism evidence="3 4">
    <name type="scientific">Pyrenophora seminiperda CCB06</name>
    <dbReference type="NCBI Taxonomy" id="1302712"/>
    <lineage>
        <taxon>Eukaryota</taxon>
        <taxon>Fungi</taxon>
        <taxon>Dikarya</taxon>
        <taxon>Ascomycota</taxon>
        <taxon>Pezizomycotina</taxon>
        <taxon>Dothideomycetes</taxon>
        <taxon>Pleosporomycetidae</taxon>
        <taxon>Pleosporales</taxon>
        <taxon>Pleosporineae</taxon>
        <taxon>Pleosporaceae</taxon>
        <taxon>Pyrenophora</taxon>
    </lineage>
</organism>
<dbReference type="PANTHER" id="PTHR37534">
    <property type="entry name" value="TRANSCRIPTIONAL ACTIVATOR PROTEIN UGA3"/>
    <property type="match status" value="1"/>
</dbReference>
<dbReference type="AlphaFoldDB" id="A0A3M7MA67"/>
<dbReference type="OrthoDB" id="4525710at2759"/>
<accession>A0A3M7MA67</accession>
<dbReference type="EMBL" id="KE747827">
    <property type="protein sequence ID" value="RMZ71415.1"/>
    <property type="molecule type" value="Genomic_DNA"/>
</dbReference>
<evidence type="ECO:0000313" key="3">
    <source>
        <dbReference type="EMBL" id="RMZ71415.1"/>
    </source>
</evidence>
<reference evidence="3 4" key="1">
    <citation type="journal article" date="2014" name="PLoS ONE">
        <title>De novo Genome Assembly of the Fungal Plant Pathogen Pyrenophora semeniperda.</title>
        <authorList>
            <person name="Soliai M.M."/>
            <person name="Meyer S.E."/>
            <person name="Udall J.A."/>
            <person name="Elzinga D.E."/>
            <person name="Hermansen R.A."/>
            <person name="Bodily P.M."/>
            <person name="Hart A.A."/>
            <person name="Coleman C.E."/>
        </authorList>
    </citation>
    <scope>NUCLEOTIDE SEQUENCE [LARGE SCALE GENOMIC DNA]</scope>
    <source>
        <strain evidence="3 4">CCB06</strain>
        <tissue evidence="3">Mycelium</tissue>
    </source>
</reference>
<keyword evidence="3" id="KW-0378">Hydrolase</keyword>
<dbReference type="PANTHER" id="PTHR37534:SF25">
    <property type="entry name" value="ZN(II)2CYS6 TRANSCRIPTION FACTOR (EUROFUNG)"/>
    <property type="match status" value="1"/>
</dbReference>
<dbReference type="GO" id="GO:0016787">
    <property type="term" value="F:hydrolase activity"/>
    <property type="evidence" value="ECO:0007669"/>
    <property type="project" value="UniProtKB-KW"/>
</dbReference>
<evidence type="ECO:0000256" key="2">
    <source>
        <dbReference type="SAM" id="MobiDB-lite"/>
    </source>
</evidence>
<keyword evidence="1" id="KW-0539">Nucleus</keyword>
<dbReference type="GO" id="GO:0003700">
    <property type="term" value="F:DNA-binding transcription factor activity"/>
    <property type="evidence" value="ECO:0007669"/>
    <property type="project" value="TreeGrafter"/>
</dbReference>
<protein>
    <submittedName>
        <fullName evidence="3">Glycoside hydrolase family 71</fullName>
    </submittedName>
</protein>
<evidence type="ECO:0000256" key="1">
    <source>
        <dbReference type="ARBA" id="ARBA00023242"/>
    </source>
</evidence>